<dbReference type="RefSeq" id="WP_020914963.1">
    <property type="nucleotide sequence ID" value="NC_011566.1"/>
</dbReference>
<dbReference type="STRING" id="225849.swp_5020"/>
<comment type="cofactor">
    <cofactor evidence="1">
        <name>[4Fe-4S] cluster</name>
        <dbReference type="ChEBI" id="CHEBI:49883"/>
    </cofactor>
</comment>
<dbReference type="SFLD" id="SFLDS00029">
    <property type="entry name" value="Radical_SAM"/>
    <property type="match status" value="1"/>
</dbReference>
<dbReference type="Gene3D" id="3.20.20.70">
    <property type="entry name" value="Aldolase class I"/>
    <property type="match status" value="1"/>
</dbReference>
<dbReference type="KEGG" id="swp:swp_5020"/>
<name>B8CVF8_SHEPW</name>
<accession>B8CVF8</accession>
<evidence type="ECO:0000313" key="8">
    <source>
        <dbReference type="EMBL" id="ACJ31634.1"/>
    </source>
</evidence>
<dbReference type="EMBL" id="CP000472">
    <property type="protein sequence ID" value="ACJ31634.1"/>
    <property type="molecule type" value="Genomic_DNA"/>
</dbReference>
<keyword evidence="2" id="KW-0004">4Fe-4S</keyword>
<gene>
    <name evidence="8" type="ordered locus">swp_5020</name>
</gene>
<dbReference type="PANTHER" id="PTHR43273:SF8">
    <property type="entry name" value="RADICAL SAM DOMAIN PROTEIN"/>
    <property type="match status" value="1"/>
</dbReference>
<dbReference type="InterPro" id="IPR007197">
    <property type="entry name" value="rSAM"/>
</dbReference>
<reference evidence="8 9" key="1">
    <citation type="journal article" date="2008" name="PLoS ONE">
        <title>Environmental adaptation: genomic analysis of the piezotolerant and psychrotolerant deep-sea iron reducing bacterium Shewanella piezotolerans WP3.</title>
        <authorList>
            <person name="Wang F."/>
            <person name="Wang J."/>
            <person name="Jian H."/>
            <person name="Zhang B."/>
            <person name="Li S."/>
            <person name="Wang F."/>
            <person name="Zeng X."/>
            <person name="Gao L."/>
            <person name="Bartlett D.H."/>
            <person name="Yu J."/>
            <person name="Hu S."/>
            <person name="Xiao X."/>
        </authorList>
    </citation>
    <scope>NUCLEOTIDE SEQUENCE [LARGE SCALE GENOMIC DNA]</scope>
    <source>
        <strain evidence="9">WP3 / JCM 13877</strain>
    </source>
</reference>
<dbReference type="PANTHER" id="PTHR43273">
    <property type="entry name" value="ANAEROBIC SULFATASE-MATURATING ENZYME HOMOLOG ASLB-RELATED"/>
    <property type="match status" value="1"/>
</dbReference>
<keyword evidence="6" id="KW-0411">Iron-sulfur</keyword>
<dbReference type="GO" id="GO:0051539">
    <property type="term" value="F:4 iron, 4 sulfur cluster binding"/>
    <property type="evidence" value="ECO:0007669"/>
    <property type="project" value="UniProtKB-KW"/>
</dbReference>
<keyword evidence="9" id="KW-1185">Reference proteome</keyword>
<dbReference type="SFLD" id="SFLDG01067">
    <property type="entry name" value="SPASM/twitch_domain_containing"/>
    <property type="match status" value="1"/>
</dbReference>
<evidence type="ECO:0000256" key="3">
    <source>
        <dbReference type="ARBA" id="ARBA00022691"/>
    </source>
</evidence>
<organism evidence="8 9">
    <name type="scientific">Shewanella piezotolerans (strain WP3 / JCM 13877)</name>
    <dbReference type="NCBI Taxonomy" id="225849"/>
    <lineage>
        <taxon>Bacteria</taxon>
        <taxon>Pseudomonadati</taxon>
        <taxon>Pseudomonadota</taxon>
        <taxon>Gammaproteobacteria</taxon>
        <taxon>Alteromonadales</taxon>
        <taxon>Shewanellaceae</taxon>
        <taxon>Shewanella</taxon>
    </lineage>
</organism>
<dbReference type="SUPFAM" id="SSF102114">
    <property type="entry name" value="Radical SAM enzymes"/>
    <property type="match status" value="1"/>
</dbReference>
<dbReference type="SFLD" id="SFLDG01386">
    <property type="entry name" value="main_SPASM_domain-containing"/>
    <property type="match status" value="1"/>
</dbReference>
<dbReference type="InterPro" id="IPR023867">
    <property type="entry name" value="Sulphatase_maturase_rSAM"/>
</dbReference>
<dbReference type="PROSITE" id="PS01305">
    <property type="entry name" value="MOAA_NIFB_PQQE"/>
    <property type="match status" value="1"/>
</dbReference>
<evidence type="ECO:0000259" key="7">
    <source>
        <dbReference type="PROSITE" id="PS51918"/>
    </source>
</evidence>
<proteinExistence type="predicted"/>
<sequence length="402" mass="46009">MKKIEVVLKVSERCNINCDYCYMFNLGNDDYKENPKFISINTIKNVYQSLKDSIKKLNLDQLDIILHGGEPLLMGKPRFIEMCEQIIATLSHKVKLKIRMQTNAILVNQSWIDIFSKYKISIGVSIDGPEEYNDIHRVDHKGNGTYKKTLRGIKNLQSAAHRQEISEPGLLIVIDPNVSGKKIYQHVVEDLLFTNINFLLPMLTHETSAKNINKSLTNYLDEILLYHIGRGHRQAKVRILNQFASFLKSSSIKSRGDNFHYVIGISSSGQFDVDDEFKTIENKYSKYNIENSSIYEFVNSEYFLKFESLKTSLPNDCQGCCWKNYCVGGSGTGSTLSRYSTENEFNNKSVYCDSLKSFFSFLTTIMLKSGLDKSLLEEKLSNNKRLTILPPHSPKIRIKQIA</sequence>
<evidence type="ECO:0000256" key="1">
    <source>
        <dbReference type="ARBA" id="ARBA00001966"/>
    </source>
</evidence>
<protein>
    <submittedName>
        <fullName evidence="8">Arylsulfatase regulator (Fe-S oxidoreductase)</fullName>
    </submittedName>
</protein>
<dbReference type="GO" id="GO:0046872">
    <property type="term" value="F:metal ion binding"/>
    <property type="evidence" value="ECO:0007669"/>
    <property type="project" value="UniProtKB-KW"/>
</dbReference>
<dbReference type="SFLD" id="SFLDG01072">
    <property type="entry name" value="dehydrogenase_like"/>
    <property type="match status" value="1"/>
</dbReference>
<dbReference type="HOGENOM" id="CLU_009273_10_2_6"/>
<evidence type="ECO:0000313" key="9">
    <source>
        <dbReference type="Proteomes" id="UP000000753"/>
    </source>
</evidence>
<evidence type="ECO:0000256" key="2">
    <source>
        <dbReference type="ARBA" id="ARBA00022485"/>
    </source>
</evidence>
<dbReference type="Pfam" id="PF04055">
    <property type="entry name" value="Radical_SAM"/>
    <property type="match status" value="1"/>
</dbReference>
<dbReference type="InterPro" id="IPR013785">
    <property type="entry name" value="Aldolase_TIM"/>
</dbReference>
<dbReference type="Proteomes" id="UP000000753">
    <property type="component" value="Chromosome"/>
</dbReference>
<evidence type="ECO:0000256" key="4">
    <source>
        <dbReference type="ARBA" id="ARBA00022723"/>
    </source>
</evidence>
<feature type="domain" description="Radical SAM core" evidence="7">
    <location>
        <begin position="1"/>
        <end position="233"/>
    </location>
</feature>
<dbReference type="GO" id="GO:0016491">
    <property type="term" value="F:oxidoreductase activity"/>
    <property type="evidence" value="ECO:0007669"/>
    <property type="project" value="InterPro"/>
</dbReference>
<dbReference type="InterPro" id="IPR058240">
    <property type="entry name" value="rSAM_sf"/>
</dbReference>
<dbReference type="AlphaFoldDB" id="B8CVF8"/>
<dbReference type="PROSITE" id="PS51918">
    <property type="entry name" value="RADICAL_SAM"/>
    <property type="match status" value="1"/>
</dbReference>
<dbReference type="eggNOG" id="COG0641">
    <property type="taxonomic scope" value="Bacteria"/>
</dbReference>
<dbReference type="OrthoDB" id="9792276at2"/>
<dbReference type="InterPro" id="IPR000385">
    <property type="entry name" value="MoaA_NifB_PqqE_Fe-S-bd_CS"/>
</dbReference>
<dbReference type="CDD" id="cd01335">
    <property type="entry name" value="Radical_SAM"/>
    <property type="match status" value="1"/>
</dbReference>
<keyword evidence="3" id="KW-0949">S-adenosyl-L-methionine</keyword>
<keyword evidence="4" id="KW-0479">Metal-binding</keyword>
<keyword evidence="5" id="KW-0408">Iron</keyword>
<evidence type="ECO:0000256" key="5">
    <source>
        <dbReference type="ARBA" id="ARBA00023004"/>
    </source>
</evidence>
<evidence type="ECO:0000256" key="6">
    <source>
        <dbReference type="ARBA" id="ARBA00023014"/>
    </source>
</evidence>